<accession>A0AAV5UVJ1</accession>
<dbReference type="AlphaFoldDB" id="A0AAV5UVJ1"/>
<comment type="caution">
    <text evidence="2">The sequence shown here is derived from an EMBL/GenBank/DDBJ whole genome shotgun (WGS) entry which is preliminary data.</text>
</comment>
<dbReference type="Proteomes" id="UP001432322">
    <property type="component" value="Unassembled WGS sequence"/>
</dbReference>
<feature type="compositionally biased region" description="Low complexity" evidence="1">
    <location>
        <begin position="30"/>
        <end position="41"/>
    </location>
</feature>
<keyword evidence="3" id="KW-1185">Reference proteome</keyword>
<reference evidence="2" key="1">
    <citation type="submission" date="2023-10" db="EMBL/GenBank/DDBJ databases">
        <title>Genome assembly of Pristionchus species.</title>
        <authorList>
            <person name="Yoshida K."/>
            <person name="Sommer R.J."/>
        </authorList>
    </citation>
    <scope>NUCLEOTIDE SEQUENCE</scope>
    <source>
        <strain evidence="2">RS5133</strain>
    </source>
</reference>
<organism evidence="2 3">
    <name type="scientific">Pristionchus fissidentatus</name>
    <dbReference type="NCBI Taxonomy" id="1538716"/>
    <lineage>
        <taxon>Eukaryota</taxon>
        <taxon>Metazoa</taxon>
        <taxon>Ecdysozoa</taxon>
        <taxon>Nematoda</taxon>
        <taxon>Chromadorea</taxon>
        <taxon>Rhabditida</taxon>
        <taxon>Rhabditina</taxon>
        <taxon>Diplogasteromorpha</taxon>
        <taxon>Diplogasteroidea</taxon>
        <taxon>Neodiplogasteridae</taxon>
        <taxon>Pristionchus</taxon>
    </lineage>
</organism>
<sequence length="59" mass="6236">GETVERGIEKTRDQINTIGDNVTSIDVNQPTTSSGRGSSPSKVKTDSGNGTQKKKCTIL</sequence>
<gene>
    <name evidence="2" type="ORF">PFISCL1PPCAC_2408</name>
</gene>
<evidence type="ECO:0000313" key="3">
    <source>
        <dbReference type="Proteomes" id="UP001432322"/>
    </source>
</evidence>
<proteinExistence type="predicted"/>
<feature type="region of interest" description="Disordered" evidence="1">
    <location>
        <begin position="1"/>
        <end position="59"/>
    </location>
</feature>
<evidence type="ECO:0000313" key="2">
    <source>
        <dbReference type="EMBL" id="GMT11111.1"/>
    </source>
</evidence>
<protein>
    <submittedName>
        <fullName evidence="2">Uncharacterized protein</fullName>
    </submittedName>
</protein>
<name>A0AAV5UVJ1_9BILA</name>
<evidence type="ECO:0000256" key="1">
    <source>
        <dbReference type="SAM" id="MobiDB-lite"/>
    </source>
</evidence>
<dbReference type="EMBL" id="BTSY01000001">
    <property type="protein sequence ID" value="GMT11111.1"/>
    <property type="molecule type" value="Genomic_DNA"/>
</dbReference>
<feature type="compositionally biased region" description="Polar residues" evidence="1">
    <location>
        <begin position="14"/>
        <end position="29"/>
    </location>
</feature>
<feature type="compositionally biased region" description="Basic and acidic residues" evidence="1">
    <location>
        <begin position="1"/>
        <end position="13"/>
    </location>
</feature>
<feature type="non-terminal residue" evidence="2">
    <location>
        <position position="1"/>
    </location>
</feature>